<name>A0A3G5AD01_9VIRU</name>
<accession>A0A3G5AD01</accession>
<dbReference type="InterPro" id="IPR011990">
    <property type="entry name" value="TPR-like_helical_dom_sf"/>
</dbReference>
<protein>
    <recommendedName>
        <fullName evidence="2">Sel1 repeat family protein</fullName>
    </recommendedName>
</protein>
<gene>
    <name evidence="1" type="ORF">Hyperionvirus18_7</name>
</gene>
<organism evidence="1">
    <name type="scientific">Hyperionvirus sp</name>
    <dbReference type="NCBI Taxonomy" id="2487770"/>
    <lineage>
        <taxon>Viruses</taxon>
        <taxon>Varidnaviria</taxon>
        <taxon>Bamfordvirae</taxon>
        <taxon>Nucleocytoviricota</taxon>
        <taxon>Megaviricetes</taxon>
        <taxon>Imitervirales</taxon>
        <taxon>Mimiviridae</taxon>
        <taxon>Klosneuvirinae</taxon>
    </lineage>
</organism>
<proteinExistence type="predicted"/>
<evidence type="ECO:0000313" key="1">
    <source>
        <dbReference type="EMBL" id="AYV84131.1"/>
    </source>
</evidence>
<evidence type="ECO:0008006" key="2">
    <source>
        <dbReference type="Google" id="ProtNLM"/>
    </source>
</evidence>
<dbReference type="Gene3D" id="1.25.40.10">
    <property type="entry name" value="Tetratricopeptide repeat domain"/>
    <property type="match status" value="1"/>
</dbReference>
<dbReference type="EMBL" id="MK072400">
    <property type="protein sequence ID" value="AYV84131.1"/>
    <property type="molecule type" value="Genomic_DNA"/>
</dbReference>
<reference evidence="1" key="1">
    <citation type="submission" date="2018-10" db="EMBL/GenBank/DDBJ databases">
        <title>Hidden diversity of soil giant viruses.</title>
        <authorList>
            <person name="Schulz F."/>
            <person name="Alteio L."/>
            <person name="Goudeau D."/>
            <person name="Ryan E.M."/>
            <person name="Malmstrom R.R."/>
            <person name="Blanchard J."/>
            <person name="Woyke T."/>
        </authorList>
    </citation>
    <scope>NUCLEOTIDE SEQUENCE</scope>
    <source>
        <strain evidence="1">HYV1</strain>
    </source>
</reference>
<sequence>MSALLDQTKILIQKCIDKDDYEQNNLKIYKILKNMSVDDRKQLFDLAENNFEAQSSGYYATILGNLSKLSYDKVLAKTWYLRGAMNEDAPAMVCFGKLHDVDNESIKWIERAANMGLGGTDSLQIMIC</sequence>